<dbReference type="InterPro" id="IPR003598">
    <property type="entry name" value="Ig_sub2"/>
</dbReference>
<evidence type="ECO:0000256" key="4">
    <source>
        <dbReference type="SAM" id="SignalP"/>
    </source>
</evidence>
<feature type="chain" id="PRO_5020025371" evidence="4">
    <location>
        <begin position="24"/>
        <end position="347"/>
    </location>
</feature>
<keyword evidence="7" id="KW-1185">Reference proteome</keyword>
<feature type="domain" description="Ig-like" evidence="5">
    <location>
        <begin position="228"/>
        <end position="321"/>
    </location>
</feature>
<dbReference type="PANTHER" id="PTHR45080:SF8">
    <property type="entry name" value="IG-LIKE DOMAIN-CONTAINING PROTEIN"/>
    <property type="match status" value="1"/>
</dbReference>
<keyword evidence="3" id="KW-0393">Immunoglobulin domain</keyword>
<feature type="domain" description="Ig-like" evidence="5">
    <location>
        <begin position="129"/>
        <end position="221"/>
    </location>
</feature>
<dbReference type="AlphaFoldDB" id="A0A4C1UKI7"/>
<dbReference type="InterPro" id="IPR007110">
    <property type="entry name" value="Ig-like_dom"/>
</dbReference>
<dbReference type="Gene3D" id="2.60.40.10">
    <property type="entry name" value="Immunoglobulins"/>
    <property type="match status" value="3"/>
</dbReference>
<dbReference type="InterPro" id="IPR050958">
    <property type="entry name" value="Cell_Adh-Cytoskel_Orgn"/>
</dbReference>
<dbReference type="GO" id="GO:0005886">
    <property type="term" value="C:plasma membrane"/>
    <property type="evidence" value="ECO:0007669"/>
    <property type="project" value="TreeGrafter"/>
</dbReference>
<dbReference type="SUPFAM" id="SSF48726">
    <property type="entry name" value="Immunoglobulin"/>
    <property type="match status" value="3"/>
</dbReference>
<dbReference type="SMART" id="SM00408">
    <property type="entry name" value="IGc2"/>
    <property type="match status" value="3"/>
</dbReference>
<dbReference type="OrthoDB" id="9355041at2759"/>
<dbReference type="SMART" id="SM00409">
    <property type="entry name" value="IG"/>
    <property type="match status" value="3"/>
</dbReference>
<dbReference type="InterPro" id="IPR013783">
    <property type="entry name" value="Ig-like_fold"/>
</dbReference>
<dbReference type="InterPro" id="IPR013151">
    <property type="entry name" value="Immunoglobulin_dom"/>
</dbReference>
<dbReference type="Pfam" id="PF07679">
    <property type="entry name" value="I-set"/>
    <property type="match status" value="1"/>
</dbReference>
<feature type="domain" description="Ig-like" evidence="5">
    <location>
        <begin position="27"/>
        <end position="118"/>
    </location>
</feature>
<proteinExistence type="predicted"/>
<dbReference type="PROSITE" id="PS50835">
    <property type="entry name" value="IG_LIKE"/>
    <property type="match status" value="3"/>
</dbReference>
<evidence type="ECO:0000256" key="2">
    <source>
        <dbReference type="ARBA" id="ARBA00023157"/>
    </source>
</evidence>
<feature type="signal peptide" evidence="4">
    <location>
        <begin position="1"/>
        <end position="23"/>
    </location>
</feature>
<dbReference type="CDD" id="cd00096">
    <property type="entry name" value="Ig"/>
    <property type="match status" value="2"/>
</dbReference>
<gene>
    <name evidence="6" type="primary">NCAM1</name>
    <name evidence="6" type="ORF">EVAR_75536_1</name>
</gene>
<dbReference type="InterPro" id="IPR036179">
    <property type="entry name" value="Ig-like_dom_sf"/>
</dbReference>
<evidence type="ECO:0000256" key="3">
    <source>
        <dbReference type="ARBA" id="ARBA00023319"/>
    </source>
</evidence>
<dbReference type="EMBL" id="BGZK01000180">
    <property type="protein sequence ID" value="GBP26404.1"/>
    <property type="molecule type" value="Genomic_DNA"/>
</dbReference>
<dbReference type="PANTHER" id="PTHR45080">
    <property type="entry name" value="CONTACTIN 5"/>
    <property type="match status" value="1"/>
</dbReference>
<dbReference type="Proteomes" id="UP000299102">
    <property type="component" value="Unassembled WGS sequence"/>
</dbReference>
<sequence length="347" mass="39386">MDRQLLGKKKLMLTLIFSVLSSAENEPSVQIIPKSSIYNVGDSKAIYCKGENLEEPLKWYGPDGKQIKGRSDAKSRVFVEKQNSNKSSSILLVLIQRAQLEDTGNWTCRSSNLESTISVLVGERAEIKPMEENVEGEEGSKVTLNCNARGKPRPDAQWYHGHGDPKEHRISEDTNPQKYVVERKGTNLALMIKNLNHNDSGEYICKVTQKALSYYTDSQVVLNVIHKPIIHLVHSTEVYALYNETKNITCSAKAFPAPEYAWYRRVNNFDEPIEDEGMIFTSEDKSYSVLILRVYSEEDLTEYKCTATNKKGSESVIFDVSLGNKPEPPDYVSFEKYFDHQRLTIPS</sequence>
<dbReference type="InterPro" id="IPR013098">
    <property type="entry name" value="Ig_I-set"/>
</dbReference>
<reference evidence="6 7" key="1">
    <citation type="journal article" date="2019" name="Commun. Biol.">
        <title>The bagworm genome reveals a unique fibroin gene that provides high tensile strength.</title>
        <authorList>
            <person name="Kono N."/>
            <person name="Nakamura H."/>
            <person name="Ohtoshi R."/>
            <person name="Tomita M."/>
            <person name="Numata K."/>
            <person name="Arakawa K."/>
        </authorList>
    </citation>
    <scope>NUCLEOTIDE SEQUENCE [LARGE SCALE GENOMIC DNA]</scope>
</reference>
<organism evidence="6 7">
    <name type="scientific">Eumeta variegata</name>
    <name type="common">Bagworm moth</name>
    <name type="synonym">Eumeta japonica</name>
    <dbReference type="NCBI Taxonomy" id="151549"/>
    <lineage>
        <taxon>Eukaryota</taxon>
        <taxon>Metazoa</taxon>
        <taxon>Ecdysozoa</taxon>
        <taxon>Arthropoda</taxon>
        <taxon>Hexapoda</taxon>
        <taxon>Insecta</taxon>
        <taxon>Pterygota</taxon>
        <taxon>Neoptera</taxon>
        <taxon>Endopterygota</taxon>
        <taxon>Lepidoptera</taxon>
        <taxon>Glossata</taxon>
        <taxon>Ditrysia</taxon>
        <taxon>Tineoidea</taxon>
        <taxon>Psychidae</taxon>
        <taxon>Oiketicinae</taxon>
        <taxon>Eumeta</taxon>
    </lineage>
</organism>
<dbReference type="STRING" id="151549.A0A4C1UKI7"/>
<evidence type="ECO:0000259" key="5">
    <source>
        <dbReference type="PROSITE" id="PS50835"/>
    </source>
</evidence>
<keyword evidence="2" id="KW-1015">Disulfide bond</keyword>
<evidence type="ECO:0000256" key="1">
    <source>
        <dbReference type="ARBA" id="ARBA00022729"/>
    </source>
</evidence>
<name>A0A4C1UKI7_EUMVA</name>
<comment type="caution">
    <text evidence="6">The sequence shown here is derived from an EMBL/GenBank/DDBJ whole genome shotgun (WGS) entry which is preliminary data.</text>
</comment>
<dbReference type="InterPro" id="IPR003599">
    <property type="entry name" value="Ig_sub"/>
</dbReference>
<dbReference type="Pfam" id="PF13927">
    <property type="entry name" value="Ig_3"/>
    <property type="match status" value="1"/>
</dbReference>
<accession>A0A4C1UKI7</accession>
<keyword evidence="1 4" id="KW-0732">Signal</keyword>
<protein>
    <submittedName>
        <fullName evidence="6">Neural cell adhesion molecule 1</fullName>
    </submittedName>
</protein>
<dbReference type="GO" id="GO:0007156">
    <property type="term" value="P:homophilic cell adhesion via plasma membrane adhesion molecules"/>
    <property type="evidence" value="ECO:0007669"/>
    <property type="project" value="TreeGrafter"/>
</dbReference>
<dbReference type="Pfam" id="PF00047">
    <property type="entry name" value="ig"/>
    <property type="match status" value="1"/>
</dbReference>
<evidence type="ECO:0000313" key="7">
    <source>
        <dbReference type="Proteomes" id="UP000299102"/>
    </source>
</evidence>
<evidence type="ECO:0000313" key="6">
    <source>
        <dbReference type="EMBL" id="GBP26404.1"/>
    </source>
</evidence>